<organism evidence="1">
    <name type="scientific">Myoviridae sp. ctZ2t4</name>
    <dbReference type="NCBI Taxonomy" id="2827693"/>
    <lineage>
        <taxon>Viruses</taxon>
        <taxon>Duplodnaviria</taxon>
        <taxon>Heunggongvirae</taxon>
        <taxon>Uroviricota</taxon>
        <taxon>Caudoviricetes</taxon>
    </lineage>
</organism>
<proteinExistence type="predicted"/>
<evidence type="ECO:0000313" key="1">
    <source>
        <dbReference type="EMBL" id="DAF53797.1"/>
    </source>
</evidence>
<name>A0A8S5SRX8_9CAUD</name>
<sequence>MTTKTCVECKHFYYFQNIPACGHFGEIINPDDKSCKRFIQRTNEIKGTDIKKIIKEIAEGGNENV</sequence>
<dbReference type="EMBL" id="BK032664">
    <property type="protein sequence ID" value="DAF53797.1"/>
    <property type="molecule type" value="Genomic_DNA"/>
</dbReference>
<accession>A0A8S5SRX8</accession>
<reference evidence="1" key="1">
    <citation type="journal article" date="2021" name="Proc. Natl. Acad. Sci. U.S.A.">
        <title>A Catalog of Tens of Thousands of Viruses from Human Metagenomes Reveals Hidden Associations with Chronic Diseases.</title>
        <authorList>
            <person name="Tisza M.J."/>
            <person name="Buck C.B."/>
        </authorList>
    </citation>
    <scope>NUCLEOTIDE SEQUENCE</scope>
    <source>
        <strain evidence="1">CtZ2t4</strain>
    </source>
</reference>
<protein>
    <submittedName>
        <fullName evidence="1">Uncharacterized protein</fullName>
    </submittedName>
</protein>